<evidence type="ECO:0000256" key="1">
    <source>
        <dbReference type="ARBA" id="ARBA00004123"/>
    </source>
</evidence>
<dbReference type="PROSITE" id="PS50090">
    <property type="entry name" value="MYB_LIKE"/>
    <property type="match status" value="2"/>
</dbReference>
<comment type="caution">
    <text evidence="9">The sequence shown here is derived from an EMBL/GenBank/DDBJ whole genome shotgun (WGS) entry which is preliminary data.</text>
</comment>
<comment type="subcellular location">
    <subcellularLocation>
        <location evidence="1">Nucleus</location>
    </subcellularLocation>
</comment>
<feature type="domain" description="HTH myb-type" evidence="8">
    <location>
        <begin position="72"/>
        <end position="122"/>
    </location>
</feature>
<evidence type="ECO:0000256" key="2">
    <source>
        <dbReference type="ARBA" id="ARBA00022737"/>
    </source>
</evidence>
<dbReference type="Gene3D" id="1.10.10.60">
    <property type="entry name" value="Homeodomain-like"/>
    <property type="match status" value="2"/>
</dbReference>
<dbReference type="PANTHER" id="PTHR47997:SF28">
    <property type="entry name" value="TRANSCRIPTION FACTOR MYB15-LIKE"/>
    <property type="match status" value="1"/>
</dbReference>
<dbReference type="InterPro" id="IPR009057">
    <property type="entry name" value="Homeodomain-like_sf"/>
</dbReference>
<dbReference type="SMART" id="SM00717">
    <property type="entry name" value="SANT"/>
    <property type="match status" value="2"/>
</dbReference>
<evidence type="ECO:0000256" key="5">
    <source>
        <dbReference type="ARBA" id="ARBA00023163"/>
    </source>
</evidence>
<accession>A0ABQ9LQL8</accession>
<dbReference type="InterPro" id="IPR051953">
    <property type="entry name" value="Plant_SW-associated_TFs"/>
</dbReference>
<proteinExistence type="predicted"/>
<evidence type="ECO:0000313" key="10">
    <source>
        <dbReference type="Proteomes" id="UP001174677"/>
    </source>
</evidence>
<dbReference type="Proteomes" id="UP001174677">
    <property type="component" value="Chromosome 11"/>
</dbReference>
<dbReference type="CDD" id="cd00167">
    <property type="entry name" value="SANT"/>
    <property type="match status" value="2"/>
</dbReference>
<gene>
    <name evidence="9" type="ORF">P3X46_020426</name>
</gene>
<keyword evidence="5" id="KW-0804">Transcription</keyword>
<keyword evidence="4" id="KW-0238">DNA-binding</keyword>
<dbReference type="PANTHER" id="PTHR47997">
    <property type="entry name" value="MYB DOMAIN PROTEIN 55"/>
    <property type="match status" value="1"/>
</dbReference>
<evidence type="ECO:0000259" key="8">
    <source>
        <dbReference type="PROSITE" id="PS51294"/>
    </source>
</evidence>
<dbReference type="PROSITE" id="PS51294">
    <property type="entry name" value="HTH_MYB"/>
    <property type="match status" value="2"/>
</dbReference>
<feature type="domain" description="Myb-like" evidence="7">
    <location>
        <begin position="15"/>
        <end position="67"/>
    </location>
</feature>
<keyword evidence="2" id="KW-0677">Repeat</keyword>
<feature type="domain" description="HTH myb-type" evidence="8">
    <location>
        <begin position="15"/>
        <end position="71"/>
    </location>
</feature>
<keyword evidence="10" id="KW-1185">Reference proteome</keyword>
<evidence type="ECO:0000256" key="3">
    <source>
        <dbReference type="ARBA" id="ARBA00023015"/>
    </source>
</evidence>
<evidence type="ECO:0000256" key="4">
    <source>
        <dbReference type="ARBA" id="ARBA00023125"/>
    </source>
</evidence>
<dbReference type="InterPro" id="IPR017930">
    <property type="entry name" value="Myb_dom"/>
</dbReference>
<feature type="domain" description="Myb-like" evidence="7">
    <location>
        <begin position="68"/>
        <end position="118"/>
    </location>
</feature>
<organism evidence="9 10">
    <name type="scientific">Hevea brasiliensis</name>
    <name type="common">Para rubber tree</name>
    <name type="synonym">Siphonia brasiliensis</name>
    <dbReference type="NCBI Taxonomy" id="3981"/>
    <lineage>
        <taxon>Eukaryota</taxon>
        <taxon>Viridiplantae</taxon>
        <taxon>Streptophyta</taxon>
        <taxon>Embryophyta</taxon>
        <taxon>Tracheophyta</taxon>
        <taxon>Spermatophyta</taxon>
        <taxon>Magnoliopsida</taxon>
        <taxon>eudicotyledons</taxon>
        <taxon>Gunneridae</taxon>
        <taxon>Pentapetalae</taxon>
        <taxon>rosids</taxon>
        <taxon>fabids</taxon>
        <taxon>Malpighiales</taxon>
        <taxon>Euphorbiaceae</taxon>
        <taxon>Crotonoideae</taxon>
        <taxon>Micrandreae</taxon>
        <taxon>Hevea</taxon>
    </lineage>
</organism>
<dbReference type="InterPro" id="IPR001005">
    <property type="entry name" value="SANT/Myb"/>
</dbReference>
<sequence>MPNCESLWLSTLSKSMDLKKGKWSAEEDQKLIAYISRYGIWNWNEMPKAAGLPRSGKSCRLRWMNYLRPNIKHRNFSKEEEDTIHKLHEMLGNRWSAIAARLPGRTDNDIKNYWNCNLKRRFKNTASETKLERVRSIYGVQPKMKNHLSEGTGSISTVPKALIAESFKEVPNSSSSNLLNGIDKNQALGQNTNVELSKFSGNFESLRGQSFSAEGLHIMEDHWQTLYPFASNNDFFGNFPLLSYENQAIEQENIDLSGDLQFQSQCGQPFPLEGLQIVEDNKDITYQIWHEEPVYSYNNYCDDSFEYPPLWSAEYQVMSQENSGASELSREIIQSLREQPCPIIEDLYTTEDKDLEGLLPHFICDMEVMSSNDENNLSTRQP</sequence>
<keyword evidence="3" id="KW-0805">Transcription regulation</keyword>
<keyword evidence="6" id="KW-0539">Nucleus</keyword>
<name>A0ABQ9LQL8_HEVBR</name>
<evidence type="ECO:0000259" key="7">
    <source>
        <dbReference type="PROSITE" id="PS50090"/>
    </source>
</evidence>
<dbReference type="EMBL" id="JARPOI010000011">
    <property type="protein sequence ID" value="KAJ9168953.1"/>
    <property type="molecule type" value="Genomic_DNA"/>
</dbReference>
<evidence type="ECO:0000313" key="9">
    <source>
        <dbReference type="EMBL" id="KAJ9168953.1"/>
    </source>
</evidence>
<evidence type="ECO:0000256" key="6">
    <source>
        <dbReference type="ARBA" id="ARBA00023242"/>
    </source>
</evidence>
<dbReference type="Pfam" id="PF00249">
    <property type="entry name" value="Myb_DNA-binding"/>
    <property type="match status" value="2"/>
</dbReference>
<protein>
    <submittedName>
        <fullName evidence="9">Uncharacterized protein</fullName>
    </submittedName>
</protein>
<dbReference type="SUPFAM" id="SSF46689">
    <property type="entry name" value="Homeodomain-like"/>
    <property type="match status" value="1"/>
</dbReference>
<reference evidence="9" key="1">
    <citation type="journal article" date="2023" name="Plant Biotechnol. J.">
        <title>Chromosome-level wild Hevea brasiliensis genome provides new tools for genomic-assisted breeding and valuable loci to elevate rubber yield.</title>
        <authorList>
            <person name="Cheng H."/>
            <person name="Song X."/>
            <person name="Hu Y."/>
            <person name="Wu T."/>
            <person name="Yang Q."/>
            <person name="An Z."/>
            <person name="Feng S."/>
            <person name="Deng Z."/>
            <person name="Wu W."/>
            <person name="Zeng X."/>
            <person name="Tu M."/>
            <person name="Wang X."/>
            <person name="Huang H."/>
        </authorList>
    </citation>
    <scope>NUCLEOTIDE SEQUENCE</scope>
    <source>
        <strain evidence="9">MT/VB/25A 57/8</strain>
    </source>
</reference>